<protein>
    <submittedName>
        <fullName evidence="2">Uncharacterized protein</fullName>
    </submittedName>
</protein>
<organism evidence="2 3">
    <name type="scientific">Caerostris extrusa</name>
    <name type="common">Bark spider</name>
    <name type="synonym">Caerostris bankana</name>
    <dbReference type="NCBI Taxonomy" id="172846"/>
    <lineage>
        <taxon>Eukaryota</taxon>
        <taxon>Metazoa</taxon>
        <taxon>Ecdysozoa</taxon>
        <taxon>Arthropoda</taxon>
        <taxon>Chelicerata</taxon>
        <taxon>Arachnida</taxon>
        <taxon>Araneae</taxon>
        <taxon>Araneomorphae</taxon>
        <taxon>Entelegynae</taxon>
        <taxon>Araneoidea</taxon>
        <taxon>Araneidae</taxon>
        <taxon>Caerostris</taxon>
    </lineage>
</organism>
<feature type="region of interest" description="Disordered" evidence="1">
    <location>
        <begin position="41"/>
        <end position="64"/>
    </location>
</feature>
<proteinExistence type="predicted"/>
<evidence type="ECO:0000256" key="1">
    <source>
        <dbReference type="SAM" id="MobiDB-lite"/>
    </source>
</evidence>
<evidence type="ECO:0000313" key="3">
    <source>
        <dbReference type="Proteomes" id="UP001054945"/>
    </source>
</evidence>
<accession>A0AAV4YBW4</accession>
<name>A0AAV4YBW4_CAEEX</name>
<reference evidence="2 3" key="1">
    <citation type="submission" date="2021-06" db="EMBL/GenBank/DDBJ databases">
        <title>Caerostris extrusa draft genome.</title>
        <authorList>
            <person name="Kono N."/>
            <person name="Arakawa K."/>
        </authorList>
    </citation>
    <scope>NUCLEOTIDE SEQUENCE [LARGE SCALE GENOMIC DNA]</scope>
</reference>
<dbReference type="Proteomes" id="UP001054945">
    <property type="component" value="Unassembled WGS sequence"/>
</dbReference>
<keyword evidence="3" id="KW-1185">Reference proteome</keyword>
<feature type="compositionally biased region" description="Basic residues" evidence="1">
    <location>
        <begin position="1"/>
        <end position="11"/>
    </location>
</feature>
<dbReference type="EMBL" id="BPLR01001732">
    <property type="protein sequence ID" value="GIZ04414.1"/>
    <property type="molecule type" value="Genomic_DNA"/>
</dbReference>
<sequence length="85" mass="9738">MNSLNHHHHHLVAQPDDDDDDITLFTQLGSRFYGQLHNLPSPARSYTNDFHGNAHPHNPRCTPRKIQQGLEIRGGGRVQKKNRPQ</sequence>
<evidence type="ECO:0000313" key="2">
    <source>
        <dbReference type="EMBL" id="GIZ04414.1"/>
    </source>
</evidence>
<dbReference type="AlphaFoldDB" id="A0AAV4YBW4"/>
<feature type="region of interest" description="Disordered" evidence="1">
    <location>
        <begin position="1"/>
        <end position="21"/>
    </location>
</feature>
<gene>
    <name evidence="2" type="ORF">CEXT_446181</name>
</gene>
<comment type="caution">
    <text evidence="2">The sequence shown here is derived from an EMBL/GenBank/DDBJ whole genome shotgun (WGS) entry which is preliminary data.</text>
</comment>